<sequence length="129" mass="14576">MKKDLAWITGCLDFKESEVGVKLVSCPGTWAAFNSLLSPSRPKTYIALVPPLMRSPPTEYDTLYTGLMRARSIATYATGPDSVTVVTLDLQLYEMTMKLWMEREDIKKQFLFRPGELHIVFWALAALGK</sequence>
<keyword evidence="2" id="KW-1185">Reference proteome</keyword>
<accession>A0AAN8JZX8</accession>
<protein>
    <submittedName>
        <fullName evidence="1">Uncharacterized protein</fullName>
    </submittedName>
</protein>
<organism evidence="1 2">
    <name type="scientific">Patella caerulea</name>
    <name type="common">Rayed Mediterranean limpet</name>
    <dbReference type="NCBI Taxonomy" id="87958"/>
    <lineage>
        <taxon>Eukaryota</taxon>
        <taxon>Metazoa</taxon>
        <taxon>Spiralia</taxon>
        <taxon>Lophotrochozoa</taxon>
        <taxon>Mollusca</taxon>
        <taxon>Gastropoda</taxon>
        <taxon>Patellogastropoda</taxon>
        <taxon>Patelloidea</taxon>
        <taxon>Patellidae</taxon>
        <taxon>Patella</taxon>
    </lineage>
</organism>
<dbReference type="PANTHER" id="PTHR47018">
    <property type="entry name" value="CXC DOMAIN-CONTAINING PROTEIN-RELATED"/>
    <property type="match status" value="1"/>
</dbReference>
<dbReference type="AlphaFoldDB" id="A0AAN8JZX8"/>
<comment type="caution">
    <text evidence="1">The sequence shown here is derived from an EMBL/GenBank/DDBJ whole genome shotgun (WGS) entry which is preliminary data.</text>
</comment>
<name>A0AAN8JZX8_PATCE</name>
<gene>
    <name evidence="1" type="ORF">SNE40_010040</name>
</gene>
<proteinExistence type="predicted"/>
<dbReference type="PANTHER" id="PTHR47018:SF3">
    <property type="entry name" value="MYCBP-ASSOCIATED PROTEIN"/>
    <property type="match status" value="1"/>
</dbReference>
<dbReference type="Proteomes" id="UP001347796">
    <property type="component" value="Unassembled WGS sequence"/>
</dbReference>
<evidence type="ECO:0000313" key="2">
    <source>
        <dbReference type="Proteomes" id="UP001347796"/>
    </source>
</evidence>
<evidence type="ECO:0000313" key="1">
    <source>
        <dbReference type="EMBL" id="KAK6182329.1"/>
    </source>
</evidence>
<dbReference type="EMBL" id="JAZGQO010000007">
    <property type="protein sequence ID" value="KAK6182329.1"/>
    <property type="molecule type" value="Genomic_DNA"/>
</dbReference>
<reference evidence="1 2" key="1">
    <citation type="submission" date="2024-01" db="EMBL/GenBank/DDBJ databases">
        <title>The genome of the rayed Mediterranean limpet Patella caerulea (Linnaeus, 1758).</title>
        <authorList>
            <person name="Anh-Thu Weber A."/>
            <person name="Halstead-Nussloch G."/>
        </authorList>
    </citation>
    <scope>NUCLEOTIDE SEQUENCE [LARGE SCALE GENOMIC DNA]</scope>
    <source>
        <strain evidence="1">AATW-2023a</strain>
        <tissue evidence="1">Whole specimen</tissue>
    </source>
</reference>